<evidence type="ECO:0000313" key="1">
    <source>
        <dbReference type="EMBL" id="QBK86665.1"/>
    </source>
</evidence>
<dbReference type="InterPro" id="IPR045409">
    <property type="entry name" value="DUF5891"/>
</dbReference>
<gene>
    <name evidence="1" type="ORF">LCMAC102_04620</name>
</gene>
<name>A0A481YV48_9VIRU</name>
<accession>A0A481YV48</accession>
<protein>
    <submittedName>
        <fullName evidence="1">Uncharacterized protein</fullName>
    </submittedName>
</protein>
<proteinExistence type="predicted"/>
<dbReference type="EMBL" id="MK500334">
    <property type="protein sequence ID" value="QBK86665.1"/>
    <property type="molecule type" value="Genomic_DNA"/>
</dbReference>
<organism evidence="1">
    <name type="scientific">Marseillevirus LCMAC102</name>
    <dbReference type="NCBI Taxonomy" id="2506603"/>
    <lineage>
        <taxon>Viruses</taxon>
        <taxon>Varidnaviria</taxon>
        <taxon>Bamfordvirae</taxon>
        <taxon>Nucleocytoviricota</taxon>
        <taxon>Megaviricetes</taxon>
        <taxon>Pimascovirales</taxon>
        <taxon>Pimascovirales incertae sedis</taxon>
        <taxon>Marseilleviridae</taxon>
    </lineage>
</organism>
<sequence length="263" mass="29412">MDEKYIKAFDSIVTFVSDLWETFGNPKVVSPLSLYNRIINHIKHTDEKAIGKVLSGFQQFFDEHEILNQNFNIPRGTVIKYGENTNIVIEIQKFIHKSDSSTKEIIRQHLVTISAIIEPNKEKIDELEKRIENLDIKQVENPIAGLLNNEIFQKLFEGIQTGVGSGQMDAPQQVGNIDTHEGNFITDIMKQAQNSAGENPVTAVKGLMNSGILQKLFEGIETGVGTGQMDTYKLLGSMQSAIGFLMSNEVAPTKEITDEDEQK</sequence>
<reference evidence="1" key="1">
    <citation type="journal article" date="2019" name="MBio">
        <title>Virus Genomes from Deep Sea Sediments Expand the Ocean Megavirome and Support Independent Origins of Viral Gigantism.</title>
        <authorList>
            <person name="Backstrom D."/>
            <person name="Yutin N."/>
            <person name="Jorgensen S.L."/>
            <person name="Dharamshi J."/>
            <person name="Homa F."/>
            <person name="Zaremba-Niedwiedzka K."/>
            <person name="Spang A."/>
            <person name="Wolf Y.I."/>
            <person name="Koonin E.V."/>
            <person name="Ettema T.J."/>
        </authorList>
    </citation>
    <scope>NUCLEOTIDE SEQUENCE</scope>
</reference>
<dbReference type="Pfam" id="PF19241">
    <property type="entry name" value="DUF5891"/>
    <property type="match status" value="1"/>
</dbReference>